<dbReference type="GO" id="GO:0046656">
    <property type="term" value="P:folic acid biosynthetic process"/>
    <property type="evidence" value="ECO:0007669"/>
    <property type="project" value="UniProtKB-KW"/>
</dbReference>
<dbReference type="PANTHER" id="PTHR43071">
    <property type="entry name" value="2-AMINO-4-HYDROXY-6-HYDROXYMETHYLDIHYDROPTERIDINE PYROPHOSPHOKINASE"/>
    <property type="match status" value="1"/>
</dbReference>
<dbReference type="CDD" id="cd00483">
    <property type="entry name" value="HPPK"/>
    <property type="match status" value="1"/>
</dbReference>
<dbReference type="AlphaFoldDB" id="A0A1H1QJI3"/>
<evidence type="ECO:0000256" key="8">
    <source>
        <dbReference type="ARBA" id="ARBA00022909"/>
    </source>
</evidence>
<reference evidence="10 11" key="1">
    <citation type="submission" date="2016-10" db="EMBL/GenBank/DDBJ databases">
        <authorList>
            <person name="de Groot N.N."/>
        </authorList>
    </citation>
    <scope>NUCLEOTIDE SEQUENCE [LARGE SCALE GENOMIC DNA]</scope>
    <source>
        <strain evidence="10 11">DSM 22024</strain>
    </source>
</reference>
<gene>
    <name evidence="10" type="ORF">SAMN04489717_2036</name>
</gene>
<feature type="domain" description="7,8-dihydro-6-hydroxymethylpterin-pyrophosphokinase" evidence="9">
    <location>
        <begin position="26"/>
        <end position="154"/>
    </location>
</feature>
<evidence type="ECO:0000256" key="2">
    <source>
        <dbReference type="ARBA" id="ARBA00005051"/>
    </source>
</evidence>
<evidence type="ECO:0000256" key="6">
    <source>
        <dbReference type="ARBA" id="ARBA00022777"/>
    </source>
</evidence>
<evidence type="ECO:0000313" key="11">
    <source>
        <dbReference type="Proteomes" id="UP000198983"/>
    </source>
</evidence>
<keyword evidence="11" id="KW-1185">Reference proteome</keyword>
<dbReference type="Gene3D" id="3.30.70.560">
    <property type="entry name" value="7,8-Dihydro-6-hydroxymethylpterin-pyrophosphokinase HPPK"/>
    <property type="match status" value="1"/>
</dbReference>
<organism evidence="10 11">
    <name type="scientific">Actinopolymorpha singaporensis</name>
    <dbReference type="NCBI Taxonomy" id="117157"/>
    <lineage>
        <taxon>Bacteria</taxon>
        <taxon>Bacillati</taxon>
        <taxon>Actinomycetota</taxon>
        <taxon>Actinomycetes</taxon>
        <taxon>Propionibacteriales</taxon>
        <taxon>Actinopolymorphaceae</taxon>
        <taxon>Actinopolymorpha</taxon>
    </lineage>
</organism>
<evidence type="ECO:0000256" key="7">
    <source>
        <dbReference type="ARBA" id="ARBA00022840"/>
    </source>
</evidence>
<name>A0A1H1QJI3_9ACTN</name>
<dbReference type="GO" id="GO:0046654">
    <property type="term" value="P:tetrahydrofolate biosynthetic process"/>
    <property type="evidence" value="ECO:0007669"/>
    <property type="project" value="UniProtKB-UniPathway"/>
</dbReference>
<evidence type="ECO:0000256" key="1">
    <source>
        <dbReference type="ARBA" id="ARBA00000198"/>
    </source>
</evidence>
<evidence type="ECO:0000256" key="5">
    <source>
        <dbReference type="ARBA" id="ARBA00022741"/>
    </source>
</evidence>
<dbReference type="GO" id="GO:0005524">
    <property type="term" value="F:ATP binding"/>
    <property type="evidence" value="ECO:0007669"/>
    <property type="project" value="UniProtKB-KW"/>
</dbReference>
<keyword evidence="6 10" id="KW-0418">Kinase</keyword>
<dbReference type="SUPFAM" id="SSF55083">
    <property type="entry name" value="6-hydroxymethyl-7,8-dihydropterin pyrophosphokinase, HPPK"/>
    <property type="match status" value="1"/>
</dbReference>
<dbReference type="GO" id="GO:0016301">
    <property type="term" value="F:kinase activity"/>
    <property type="evidence" value="ECO:0007669"/>
    <property type="project" value="UniProtKB-KW"/>
</dbReference>
<proteinExistence type="predicted"/>
<dbReference type="InterPro" id="IPR035907">
    <property type="entry name" value="Hppk_sf"/>
</dbReference>
<dbReference type="EC" id="2.7.6.3" evidence="3"/>
<sequence>MNETPNPHIIDADTLTGGFRPIRRVVVALGSNLGDRVANLQGALNAVADTPDVEVVGVSPVYESAAVGGPEGSPDFLNAVVVVDSTLHARTLLERALAIEDAFGRVRTEPGAPRTLDVDLVVVGDKVIQEDDFVLPHPRAHERAFVVLPWASVDADGVIPGQGRVGDLAGQVDTTTITRVDGLELRIE</sequence>
<dbReference type="GO" id="GO:0003848">
    <property type="term" value="F:2-amino-4-hydroxy-6-hydroxymethyldihydropteridine diphosphokinase activity"/>
    <property type="evidence" value="ECO:0007669"/>
    <property type="project" value="UniProtKB-EC"/>
</dbReference>
<evidence type="ECO:0000259" key="9">
    <source>
        <dbReference type="Pfam" id="PF01288"/>
    </source>
</evidence>
<dbReference type="OrthoDB" id="9808041at2"/>
<dbReference type="STRING" id="117157.SAMN04489717_2036"/>
<dbReference type="Proteomes" id="UP000198983">
    <property type="component" value="Chromosome I"/>
</dbReference>
<dbReference type="NCBIfam" id="TIGR01498">
    <property type="entry name" value="folK"/>
    <property type="match status" value="1"/>
</dbReference>
<dbReference type="InterPro" id="IPR000550">
    <property type="entry name" value="Hppk"/>
</dbReference>
<accession>A0A1H1QJI3</accession>
<keyword evidence="5" id="KW-0547">Nucleotide-binding</keyword>
<comment type="catalytic activity">
    <reaction evidence="1">
        <text>6-hydroxymethyl-7,8-dihydropterin + ATP = (7,8-dihydropterin-6-yl)methyl diphosphate + AMP + H(+)</text>
        <dbReference type="Rhea" id="RHEA:11412"/>
        <dbReference type="ChEBI" id="CHEBI:15378"/>
        <dbReference type="ChEBI" id="CHEBI:30616"/>
        <dbReference type="ChEBI" id="CHEBI:44841"/>
        <dbReference type="ChEBI" id="CHEBI:72950"/>
        <dbReference type="ChEBI" id="CHEBI:456215"/>
        <dbReference type="EC" id="2.7.6.3"/>
    </reaction>
</comment>
<dbReference type="EMBL" id="LT629732">
    <property type="protein sequence ID" value="SDS23493.1"/>
    <property type="molecule type" value="Genomic_DNA"/>
</dbReference>
<evidence type="ECO:0000313" key="10">
    <source>
        <dbReference type="EMBL" id="SDS23493.1"/>
    </source>
</evidence>
<evidence type="ECO:0000256" key="4">
    <source>
        <dbReference type="ARBA" id="ARBA00022679"/>
    </source>
</evidence>
<keyword evidence="7" id="KW-0067">ATP-binding</keyword>
<keyword evidence="8" id="KW-0289">Folate biosynthesis</keyword>
<evidence type="ECO:0000256" key="3">
    <source>
        <dbReference type="ARBA" id="ARBA00013253"/>
    </source>
</evidence>
<comment type="pathway">
    <text evidence="2">Cofactor biosynthesis; tetrahydrofolate biosynthesis; 2-amino-4-hydroxy-6-hydroxymethyl-7,8-dihydropteridine diphosphate from 7,8-dihydroneopterin triphosphate: step 4/4.</text>
</comment>
<dbReference type="RefSeq" id="WP_092652668.1">
    <property type="nucleotide sequence ID" value="NZ_LT629732.1"/>
</dbReference>
<dbReference type="UniPathway" id="UPA00077">
    <property type="reaction ID" value="UER00155"/>
</dbReference>
<keyword evidence="4" id="KW-0808">Transferase</keyword>
<dbReference type="PANTHER" id="PTHR43071:SF1">
    <property type="entry name" value="2-AMINO-4-HYDROXY-6-HYDROXYMETHYLDIHYDROPTERIDINE PYROPHOSPHOKINASE"/>
    <property type="match status" value="1"/>
</dbReference>
<dbReference type="Pfam" id="PF01288">
    <property type="entry name" value="HPPK"/>
    <property type="match status" value="1"/>
</dbReference>
<protein>
    <recommendedName>
        <fullName evidence="3">2-amino-4-hydroxy-6-hydroxymethyldihydropteridine diphosphokinase</fullName>
        <ecNumber evidence="3">2.7.6.3</ecNumber>
    </recommendedName>
</protein>